<evidence type="ECO:0000256" key="1">
    <source>
        <dbReference type="SAM" id="SignalP"/>
    </source>
</evidence>
<dbReference type="OrthoDB" id="9776279at2"/>
<feature type="signal peptide" evidence="1">
    <location>
        <begin position="1"/>
        <end position="21"/>
    </location>
</feature>
<dbReference type="AlphaFoldDB" id="A0A0F7K449"/>
<keyword evidence="1" id="KW-0732">Signal</keyword>
<dbReference type="Gene3D" id="3.40.50.1820">
    <property type="entry name" value="alpha/beta hydrolase"/>
    <property type="match status" value="1"/>
</dbReference>
<sequence>MKKYSLLLFCFWLFIASGTFAGQPDGSVYLDGKSSTFGLILAHGKGQHPTWLVVDPVRKGIHEELGYHTISLQMPTGYGDWKEYADGFPKAYNTIKEAIQFLKEKGVTQIYLFGHSMGARMASAFVAENQNSDLAGLMVAGCRNNGGYPLACKQTLKKVDLPVLDIWGGKNGKDSKAASQREDMVSDTYAQVSISGANHKFENREDALVEAVANWLKNQH</sequence>
<dbReference type="Proteomes" id="UP000034410">
    <property type="component" value="Chromosome"/>
</dbReference>
<proteinExistence type="predicted"/>
<evidence type="ECO:0000313" key="3">
    <source>
        <dbReference type="Proteomes" id="UP000034410"/>
    </source>
</evidence>
<gene>
    <name evidence="2" type="ORF">AAY24_16760</name>
</gene>
<accession>A0A0F7K449</accession>
<keyword evidence="3" id="KW-1185">Reference proteome</keyword>
<dbReference type="InterPro" id="IPR022529">
    <property type="entry name" value="DUF3530"/>
</dbReference>
<name>A0A0F7K449_9GAMM</name>
<protein>
    <recommendedName>
        <fullName evidence="4">Alpha/beta hydrolase</fullName>
    </recommendedName>
</protein>
<reference evidence="2 3" key="1">
    <citation type="journal article" date="2015" name="Genome Announc.">
        <title>Complete Genome Sequence of Sedimenticola thiotaurini Strain SIP-G1, a Polyphosphate- and Polyhydroxyalkanoate-Accumulating Sulfur-Oxidizing Gammaproteobacterium Isolated from Salt Marsh Sediments.</title>
        <authorList>
            <person name="Flood B.E."/>
            <person name="Jones D.S."/>
            <person name="Bailey J.V."/>
        </authorList>
    </citation>
    <scope>NUCLEOTIDE SEQUENCE [LARGE SCALE GENOMIC DNA]</scope>
    <source>
        <strain evidence="2 3">SIP-G1</strain>
    </source>
</reference>
<dbReference type="EMBL" id="CP011412">
    <property type="protein sequence ID" value="AKH21723.1"/>
    <property type="molecule type" value="Genomic_DNA"/>
</dbReference>
<dbReference type="Pfam" id="PF12048">
    <property type="entry name" value="DUF3530"/>
    <property type="match status" value="1"/>
</dbReference>
<feature type="chain" id="PRO_5002517846" description="Alpha/beta hydrolase" evidence="1">
    <location>
        <begin position="22"/>
        <end position="220"/>
    </location>
</feature>
<organism evidence="2 3">
    <name type="scientific">Sedimenticola thiotaurini</name>
    <dbReference type="NCBI Taxonomy" id="1543721"/>
    <lineage>
        <taxon>Bacteria</taxon>
        <taxon>Pseudomonadati</taxon>
        <taxon>Pseudomonadota</taxon>
        <taxon>Gammaproteobacteria</taxon>
        <taxon>Chromatiales</taxon>
        <taxon>Sedimenticolaceae</taxon>
        <taxon>Sedimenticola</taxon>
    </lineage>
</organism>
<dbReference type="RefSeq" id="WP_046860644.1">
    <property type="nucleotide sequence ID" value="NZ_CP011412.1"/>
</dbReference>
<dbReference type="InterPro" id="IPR029058">
    <property type="entry name" value="AB_hydrolase_fold"/>
</dbReference>
<dbReference type="KEGG" id="seds:AAY24_16760"/>
<evidence type="ECO:0000313" key="2">
    <source>
        <dbReference type="EMBL" id="AKH21723.1"/>
    </source>
</evidence>
<evidence type="ECO:0008006" key="4">
    <source>
        <dbReference type="Google" id="ProtNLM"/>
    </source>
</evidence>
<dbReference type="SUPFAM" id="SSF53474">
    <property type="entry name" value="alpha/beta-Hydrolases"/>
    <property type="match status" value="1"/>
</dbReference>